<dbReference type="Proteomes" id="UP000494122">
    <property type="component" value="Unassembled WGS sequence"/>
</dbReference>
<reference evidence="1 2" key="1">
    <citation type="submission" date="2020-04" db="EMBL/GenBank/DDBJ databases">
        <authorList>
            <person name="De Canck E."/>
        </authorList>
    </citation>
    <scope>NUCLEOTIDE SEQUENCE [LARGE SCALE GENOMIC DNA]</scope>
    <source>
        <strain evidence="1 2">LMG 3328</strain>
    </source>
</reference>
<protein>
    <submittedName>
        <fullName evidence="1">Uncharacterized protein</fullName>
    </submittedName>
</protein>
<dbReference type="AlphaFoldDB" id="A0A2M9GZX8"/>
<evidence type="ECO:0000313" key="2">
    <source>
        <dbReference type="Proteomes" id="UP000494122"/>
    </source>
</evidence>
<gene>
    <name evidence="1" type="ORF">LMG3328_04589</name>
</gene>
<proteinExistence type="predicted"/>
<evidence type="ECO:0000313" key="1">
    <source>
        <dbReference type="EMBL" id="CAB3906920.1"/>
    </source>
</evidence>
<accession>A0A2M9GZX8</accession>
<dbReference type="EMBL" id="CADILE010000015">
    <property type="protein sequence ID" value="CAB3906920.1"/>
    <property type="molecule type" value="Genomic_DNA"/>
</dbReference>
<dbReference type="RefSeq" id="WP_068952509.1">
    <property type="nucleotide sequence ID" value="NZ_CADILE010000015.1"/>
</dbReference>
<name>A0A2M9GZX8_9BURK</name>
<sequence>MRLHDGPQGAAPTSPIARGLSFVELMELLEFSRLRFEAPAAGASATLIGTQEWHLGIDADGLPPSEIYICSTLEALRDAVLPPADAELRIDTPSLDFIRLMATARARATPLPQPCLRVDLQALIRRVLVAAEAPAHLYDLVRQVVMARLWIDVARV</sequence>
<organism evidence="1 2">
    <name type="scientific">Achromobacter ruhlandii</name>
    <dbReference type="NCBI Taxonomy" id="72557"/>
    <lineage>
        <taxon>Bacteria</taxon>
        <taxon>Pseudomonadati</taxon>
        <taxon>Pseudomonadota</taxon>
        <taxon>Betaproteobacteria</taxon>
        <taxon>Burkholderiales</taxon>
        <taxon>Alcaligenaceae</taxon>
        <taxon>Achromobacter</taxon>
    </lineage>
</organism>